<dbReference type="RefSeq" id="WP_065965939.1">
    <property type="nucleotide sequence ID" value="NZ_ASQP01000016.1"/>
</dbReference>
<dbReference type="EMBL" id="ASQP01000016">
    <property type="protein sequence ID" value="OMI41353.1"/>
    <property type="molecule type" value="Genomic_DNA"/>
</dbReference>
<accession>A0A1R1SSU4</accession>
<sequence length="325" mass="35652">MISENLESFAGLPVADFATSGTDATDLPPADAVAWRLACGWDDERPFDQLWREFLETVPADRVRAIVIGSWWGDGEYDTVRPVFDLLVESAGRLPALRSLFLGDVVAEECEVSWLQMSDVTPVVEAYPLLEELVVRGCGYGSGEDDPLTLRPVRHERLRTLRFESGGLPADIVRAVCESELPRLEHLSLWLGVEHYGGDTTLADLAPLLAGGRLPELRHLGLQNSEMQDEIAAAVAAAPVVAQLTSLALSLGTLTDAGAEALLAGQPLTHLEALDLHHHYLSEKLAQRVREELEPSGVEVDLSEPQEVRRWGNSDEEFRYVAVSE</sequence>
<dbReference type="Gene3D" id="3.80.10.10">
    <property type="entry name" value="Ribonuclease Inhibitor"/>
    <property type="match status" value="1"/>
</dbReference>
<dbReference type="SUPFAM" id="SSF52047">
    <property type="entry name" value="RNI-like"/>
    <property type="match status" value="1"/>
</dbReference>
<dbReference type="InterPro" id="IPR047722">
    <property type="entry name" value="STM4015-like"/>
</dbReference>
<dbReference type="Proteomes" id="UP000186168">
    <property type="component" value="Unassembled WGS sequence"/>
</dbReference>
<gene>
    <name evidence="1" type="ORF">SPAR_01224</name>
</gene>
<evidence type="ECO:0000313" key="1">
    <source>
        <dbReference type="EMBL" id="OMI41353.1"/>
    </source>
</evidence>
<organism evidence="1 2">
    <name type="scientific">Streptomyces sparsogenes DSM 40356</name>
    <dbReference type="NCBI Taxonomy" id="1331668"/>
    <lineage>
        <taxon>Bacteria</taxon>
        <taxon>Bacillati</taxon>
        <taxon>Actinomycetota</taxon>
        <taxon>Actinomycetes</taxon>
        <taxon>Kitasatosporales</taxon>
        <taxon>Streptomycetaceae</taxon>
        <taxon>Streptomyces</taxon>
    </lineage>
</organism>
<evidence type="ECO:0008006" key="3">
    <source>
        <dbReference type="Google" id="ProtNLM"/>
    </source>
</evidence>
<dbReference type="AlphaFoldDB" id="A0A1R1SSU4"/>
<proteinExistence type="predicted"/>
<evidence type="ECO:0000313" key="2">
    <source>
        <dbReference type="Proteomes" id="UP000186168"/>
    </source>
</evidence>
<name>A0A1R1SSU4_9ACTN</name>
<dbReference type="NCBIfam" id="NF038076">
    <property type="entry name" value="fam_STM4015"/>
    <property type="match status" value="1"/>
</dbReference>
<keyword evidence="2" id="KW-1185">Reference proteome</keyword>
<comment type="caution">
    <text evidence="1">The sequence shown here is derived from an EMBL/GenBank/DDBJ whole genome shotgun (WGS) entry which is preliminary data.</text>
</comment>
<dbReference type="GeneID" id="96746181"/>
<dbReference type="STRING" id="67365.GCA_001704635_01044"/>
<protein>
    <recommendedName>
        <fullName evidence="3">Cytoplasmic protein</fullName>
    </recommendedName>
</protein>
<dbReference type="InterPro" id="IPR032675">
    <property type="entry name" value="LRR_dom_sf"/>
</dbReference>
<reference evidence="1 2" key="1">
    <citation type="submission" date="2013-05" db="EMBL/GenBank/DDBJ databases">
        <title>Genome sequence of Streptomyces sparsogenes DSM 40356.</title>
        <authorList>
            <person name="Coyne S."/>
            <person name="Seebeck F.P."/>
        </authorList>
    </citation>
    <scope>NUCLEOTIDE SEQUENCE [LARGE SCALE GENOMIC DNA]</scope>
    <source>
        <strain evidence="1 2">DSM 40356</strain>
    </source>
</reference>